<reference evidence="4" key="1">
    <citation type="journal article" date="2021" name="IMA Fungus">
        <title>Genomic characterization of three marine fungi, including Emericellopsis atlantica sp. nov. with signatures of a generalist lifestyle and marine biomass degradation.</title>
        <authorList>
            <person name="Hagestad O.C."/>
            <person name="Hou L."/>
            <person name="Andersen J.H."/>
            <person name="Hansen E.H."/>
            <person name="Altermark B."/>
            <person name="Li C."/>
            <person name="Kuhnert E."/>
            <person name="Cox R.J."/>
            <person name="Crous P.W."/>
            <person name="Spatafora J.W."/>
            <person name="Lail K."/>
            <person name="Amirebrahimi M."/>
            <person name="Lipzen A."/>
            <person name="Pangilinan J."/>
            <person name="Andreopoulos W."/>
            <person name="Hayes R.D."/>
            <person name="Ng V."/>
            <person name="Grigoriev I.V."/>
            <person name="Jackson S.A."/>
            <person name="Sutton T.D.S."/>
            <person name="Dobson A.D.W."/>
            <person name="Rama T."/>
        </authorList>
    </citation>
    <scope>NUCLEOTIDE SEQUENCE</scope>
    <source>
        <strain evidence="4">TRa018bII</strain>
    </source>
</reference>
<keyword evidence="1" id="KW-0521">NADP</keyword>
<keyword evidence="5" id="KW-1185">Reference proteome</keyword>
<evidence type="ECO:0000259" key="3">
    <source>
        <dbReference type="Pfam" id="PF05368"/>
    </source>
</evidence>
<dbReference type="PANTHER" id="PTHR47706">
    <property type="entry name" value="NMRA-LIKE FAMILY PROTEIN"/>
    <property type="match status" value="1"/>
</dbReference>
<dbReference type="GO" id="GO:0016491">
    <property type="term" value="F:oxidoreductase activity"/>
    <property type="evidence" value="ECO:0007669"/>
    <property type="project" value="UniProtKB-KW"/>
</dbReference>
<keyword evidence="2" id="KW-0560">Oxidoreductase</keyword>
<accession>A0A9P8C3K8</accession>
<organism evidence="4 5">
    <name type="scientific">Amylocarpus encephaloides</name>
    <dbReference type="NCBI Taxonomy" id="45428"/>
    <lineage>
        <taxon>Eukaryota</taxon>
        <taxon>Fungi</taxon>
        <taxon>Dikarya</taxon>
        <taxon>Ascomycota</taxon>
        <taxon>Pezizomycotina</taxon>
        <taxon>Leotiomycetes</taxon>
        <taxon>Helotiales</taxon>
        <taxon>Helotiales incertae sedis</taxon>
        <taxon>Amylocarpus</taxon>
    </lineage>
</organism>
<dbReference type="AlphaFoldDB" id="A0A9P8C3K8"/>
<dbReference type="EMBL" id="MU251539">
    <property type="protein sequence ID" value="KAG9232619.1"/>
    <property type="molecule type" value="Genomic_DNA"/>
</dbReference>
<evidence type="ECO:0000313" key="5">
    <source>
        <dbReference type="Proteomes" id="UP000824998"/>
    </source>
</evidence>
<dbReference type="PANTHER" id="PTHR47706:SF11">
    <property type="entry name" value="ISOFLAVONE REDUCTASE FAMILY PROTEIN (AFU_ORTHOLOGUE AFUA_1G12510)"/>
    <property type="match status" value="1"/>
</dbReference>
<dbReference type="Gene3D" id="3.40.50.720">
    <property type="entry name" value="NAD(P)-binding Rossmann-like Domain"/>
    <property type="match status" value="1"/>
</dbReference>
<dbReference type="SUPFAM" id="SSF51735">
    <property type="entry name" value="NAD(P)-binding Rossmann-fold domains"/>
    <property type="match status" value="1"/>
</dbReference>
<dbReference type="OrthoDB" id="419598at2759"/>
<dbReference type="InterPro" id="IPR036291">
    <property type="entry name" value="NAD(P)-bd_dom_sf"/>
</dbReference>
<evidence type="ECO:0000313" key="4">
    <source>
        <dbReference type="EMBL" id="KAG9232619.1"/>
    </source>
</evidence>
<dbReference type="Gene3D" id="3.90.25.10">
    <property type="entry name" value="UDP-galactose 4-epimerase, domain 1"/>
    <property type="match status" value="1"/>
</dbReference>
<evidence type="ECO:0000256" key="2">
    <source>
        <dbReference type="ARBA" id="ARBA00023002"/>
    </source>
</evidence>
<gene>
    <name evidence="4" type="ORF">BJ875DRAFT_466279</name>
</gene>
<dbReference type="Proteomes" id="UP000824998">
    <property type="component" value="Unassembled WGS sequence"/>
</dbReference>
<feature type="domain" description="NmrA-like" evidence="3">
    <location>
        <begin position="6"/>
        <end position="245"/>
    </location>
</feature>
<sequence>MMSQTKENLLVFGATGYIGTYIIDKIVENKSSFGRIVVFTSPRTSKKKGGTVEKLKSEGVEVIVGDASKEAEVVKSYEGICTVVSAVGRTAIAEQIKWIDWAQQVPSVKWFFPSEYGTDIEYGPSSKDEPPHQQKLKVRAALRAASHLVHTFVVTGPYADSRNGTVLGIFPPAPELGGFDVRLKNAILTGDGMGQISLTTLGDVGKLVVLALLHPEASKNRALRVNSFTATGHEILAEFERQIGGEKWTVSYTSLERLRELEKEAYANNAPAATLCTLRRIWAEGGTLYEKRDNGLVDGEDTETLSDSVREAISFQSAA</sequence>
<protein>
    <submittedName>
        <fullName evidence="4">Isoflavone reductase like protein</fullName>
    </submittedName>
</protein>
<name>A0A9P8C3K8_9HELO</name>
<evidence type="ECO:0000256" key="1">
    <source>
        <dbReference type="ARBA" id="ARBA00022857"/>
    </source>
</evidence>
<dbReference type="Pfam" id="PF05368">
    <property type="entry name" value="NmrA"/>
    <property type="match status" value="1"/>
</dbReference>
<comment type="caution">
    <text evidence="4">The sequence shown here is derived from an EMBL/GenBank/DDBJ whole genome shotgun (WGS) entry which is preliminary data.</text>
</comment>
<proteinExistence type="predicted"/>
<dbReference type="InterPro" id="IPR008030">
    <property type="entry name" value="NmrA-like"/>
</dbReference>
<dbReference type="InterPro" id="IPR051609">
    <property type="entry name" value="NmrA/Isoflavone_reductase-like"/>
</dbReference>